<gene>
    <name evidence="2" type="ORF">RJ640_010360</name>
</gene>
<comment type="caution">
    <text evidence="2">The sequence shown here is derived from an EMBL/GenBank/DDBJ whole genome shotgun (WGS) entry which is preliminary data.</text>
</comment>
<keyword evidence="1" id="KW-0812">Transmembrane</keyword>
<dbReference type="EMBL" id="JAVXUO010001488">
    <property type="protein sequence ID" value="KAK2981843.1"/>
    <property type="molecule type" value="Genomic_DNA"/>
</dbReference>
<protein>
    <recommendedName>
        <fullName evidence="4">DUF599 domain-containing protein</fullName>
    </recommendedName>
</protein>
<dbReference type="Proteomes" id="UP001187471">
    <property type="component" value="Unassembled WGS sequence"/>
</dbReference>
<feature type="transmembrane region" description="Helical" evidence="1">
    <location>
        <begin position="238"/>
        <end position="263"/>
    </location>
</feature>
<evidence type="ECO:0008006" key="4">
    <source>
        <dbReference type="Google" id="ProtNLM"/>
    </source>
</evidence>
<dbReference type="Pfam" id="PF04654">
    <property type="entry name" value="DUF599"/>
    <property type="match status" value="2"/>
</dbReference>
<reference evidence="2" key="1">
    <citation type="submission" date="2022-12" db="EMBL/GenBank/DDBJ databases">
        <title>Draft genome assemblies for two species of Escallonia (Escalloniales).</title>
        <authorList>
            <person name="Chanderbali A."/>
            <person name="Dervinis C."/>
            <person name="Anghel I."/>
            <person name="Soltis D."/>
            <person name="Soltis P."/>
            <person name="Zapata F."/>
        </authorList>
    </citation>
    <scope>NUCLEOTIDE SEQUENCE</scope>
    <source>
        <strain evidence="2">UCBG92.1500</strain>
        <tissue evidence="2">Leaf</tissue>
    </source>
</reference>
<name>A0AA88R3Q1_9ASTE</name>
<feature type="transmembrane region" description="Helical" evidence="1">
    <location>
        <begin position="173"/>
        <end position="194"/>
    </location>
</feature>
<feature type="transmembrane region" description="Helical" evidence="1">
    <location>
        <begin position="6"/>
        <end position="27"/>
    </location>
</feature>
<keyword evidence="1" id="KW-0472">Membrane</keyword>
<dbReference type="InterPro" id="IPR006747">
    <property type="entry name" value="DUF599"/>
</dbReference>
<proteinExistence type="predicted"/>
<evidence type="ECO:0000256" key="1">
    <source>
        <dbReference type="SAM" id="Phobius"/>
    </source>
</evidence>
<sequence>MGVFVCMDTILVPLSLFITIGYHAYLLHHLKNKPSQTTIGMNISKRKLWLQNMEEAKSKCLKSLITRISPATSFGSLDSSLRLLISSLLICHRKRCCKRMIELLSVFTIMQGDDKKGMLAVQSLRNTLMETVLSASITLLITLALAALTNNSYHGNHLFKSSIFGLQTGKILVVKYGSASILLLSSFLFSSIALGNLMDANFLINAPDSGEFSLASALEHTEKIFERGFMLATLGNRLLCITFPVLLWLLGPVPMVVSSAALVRGLYMHDFPGNFSKAYKKNLR</sequence>
<evidence type="ECO:0000313" key="3">
    <source>
        <dbReference type="Proteomes" id="UP001187471"/>
    </source>
</evidence>
<keyword evidence="1" id="KW-1133">Transmembrane helix</keyword>
<organism evidence="2 3">
    <name type="scientific">Escallonia rubra</name>
    <dbReference type="NCBI Taxonomy" id="112253"/>
    <lineage>
        <taxon>Eukaryota</taxon>
        <taxon>Viridiplantae</taxon>
        <taxon>Streptophyta</taxon>
        <taxon>Embryophyta</taxon>
        <taxon>Tracheophyta</taxon>
        <taxon>Spermatophyta</taxon>
        <taxon>Magnoliopsida</taxon>
        <taxon>eudicotyledons</taxon>
        <taxon>Gunneridae</taxon>
        <taxon>Pentapetalae</taxon>
        <taxon>asterids</taxon>
        <taxon>campanulids</taxon>
        <taxon>Escalloniales</taxon>
        <taxon>Escalloniaceae</taxon>
        <taxon>Escallonia</taxon>
    </lineage>
</organism>
<dbReference type="PANTHER" id="PTHR31881">
    <property type="match status" value="1"/>
</dbReference>
<evidence type="ECO:0000313" key="2">
    <source>
        <dbReference type="EMBL" id="KAK2981843.1"/>
    </source>
</evidence>
<dbReference type="AlphaFoldDB" id="A0AA88R3Q1"/>
<accession>A0AA88R3Q1</accession>
<keyword evidence="3" id="KW-1185">Reference proteome</keyword>
<dbReference type="PANTHER" id="PTHR31881:SF11">
    <property type="entry name" value="PROTEIN, PUTATIVE-RELATED"/>
    <property type="match status" value="1"/>
</dbReference>
<feature type="transmembrane region" description="Helical" evidence="1">
    <location>
        <begin position="132"/>
        <end position="153"/>
    </location>
</feature>